<reference evidence="3" key="1">
    <citation type="journal article" date="2012" name="MBio">
        <title>Comparative genome analysis of Trichophyton rubrum and related dermatophytes reveals candidate genes involved in infection.</title>
        <authorList>
            <person name="Martinez D.A."/>
            <person name="Oliver B.G."/>
            <person name="Graeser Y."/>
            <person name="Goldberg J.M."/>
            <person name="Li W."/>
            <person name="Martinez-Rossi N.M."/>
            <person name="Monod M."/>
            <person name="Shelest E."/>
            <person name="Barton R.C."/>
            <person name="Birch E."/>
            <person name="Brakhage A.A."/>
            <person name="Chen Z."/>
            <person name="Gurr S.J."/>
            <person name="Heiman D."/>
            <person name="Heitman J."/>
            <person name="Kosti I."/>
            <person name="Rossi A."/>
            <person name="Saif S."/>
            <person name="Samalova M."/>
            <person name="Saunders C.W."/>
            <person name="Shea T."/>
            <person name="Summerbell R.C."/>
            <person name="Xu J."/>
            <person name="Young S."/>
            <person name="Zeng Q."/>
            <person name="Birren B.W."/>
            <person name="Cuomo C.A."/>
            <person name="White T.C."/>
        </authorList>
    </citation>
    <scope>NUCLEOTIDE SEQUENCE [LARGE SCALE GENOMIC DNA]</scope>
    <source>
        <strain evidence="3">ATCC MYA-4604 / CBS 118893</strain>
    </source>
</reference>
<accession>E4V3C3</accession>
<dbReference type="VEuPathDB" id="FungiDB:MGYG_07505"/>
<dbReference type="AlphaFoldDB" id="E4V3C3"/>
<keyword evidence="3" id="KW-1185">Reference proteome</keyword>
<evidence type="ECO:0000256" key="1">
    <source>
        <dbReference type="SAM" id="MobiDB-lite"/>
    </source>
</evidence>
<dbReference type="EMBL" id="DS989828">
    <property type="protein sequence ID" value="EFR04497.1"/>
    <property type="molecule type" value="Genomic_DNA"/>
</dbReference>
<name>E4V3C3_ARTGP</name>
<dbReference type="RefSeq" id="XP_003170260.1">
    <property type="nucleotide sequence ID" value="XM_003170212.1"/>
</dbReference>
<dbReference type="HOGENOM" id="CLU_1277340_0_0_1"/>
<feature type="region of interest" description="Disordered" evidence="1">
    <location>
        <begin position="158"/>
        <end position="198"/>
    </location>
</feature>
<proteinExistence type="predicted"/>
<gene>
    <name evidence="2" type="ORF">MGYG_07505</name>
</gene>
<evidence type="ECO:0000313" key="3">
    <source>
        <dbReference type="Proteomes" id="UP000002669"/>
    </source>
</evidence>
<evidence type="ECO:0000313" key="2">
    <source>
        <dbReference type="EMBL" id="EFR04497.1"/>
    </source>
</evidence>
<dbReference type="InParanoid" id="E4V3C3"/>
<dbReference type="Proteomes" id="UP000002669">
    <property type="component" value="Unassembled WGS sequence"/>
</dbReference>
<organism evidence="3">
    <name type="scientific">Arthroderma gypseum (strain ATCC MYA-4604 / CBS 118893)</name>
    <name type="common">Microsporum gypseum</name>
    <dbReference type="NCBI Taxonomy" id="535722"/>
    <lineage>
        <taxon>Eukaryota</taxon>
        <taxon>Fungi</taxon>
        <taxon>Dikarya</taxon>
        <taxon>Ascomycota</taxon>
        <taxon>Pezizomycotina</taxon>
        <taxon>Eurotiomycetes</taxon>
        <taxon>Eurotiomycetidae</taxon>
        <taxon>Onygenales</taxon>
        <taxon>Arthrodermataceae</taxon>
        <taxon>Nannizzia</taxon>
    </lineage>
</organism>
<protein>
    <submittedName>
        <fullName evidence="2">Uncharacterized protein</fullName>
    </submittedName>
</protein>
<feature type="compositionally biased region" description="Basic and acidic residues" evidence="1">
    <location>
        <begin position="172"/>
        <end position="192"/>
    </location>
</feature>
<sequence length="216" mass="24584">MFADAIQPSISGEYNNMCNKRLLYHHPCSSAGAPLPSYGHRQYPAIWSPNAEIKDRSLICRERLRLHDLGEAPGTGYMLHCMARRPSQAPTPINCYCIDTIPPNSERKRKMEIFFKANAGAMPRPTLHEIRLLNASKKKRQCLCVGVVKLRIKNLEKRKSSVPRTPKRAMRRMSESERGTDPLSEKADKISPNERQTTEPISLKQLLFHLYLSSQG</sequence>
<dbReference type="GeneID" id="10025499"/>